<evidence type="ECO:0000313" key="2">
    <source>
        <dbReference type="Proteomes" id="UP000182725"/>
    </source>
</evidence>
<dbReference type="SUPFAM" id="SSF88713">
    <property type="entry name" value="Glycoside hydrolase/deacetylase"/>
    <property type="match status" value="1"/>
</dbReference>
<reference evidence="1 2" key="1">
    <citation type="submission" date="2016-10" db="EMBL/GenBank/DDBJ databases">
        <authorList>
            <person name="de Groot N.N."/>
        </authorList>
    </citation>
    <scope>NUCLEOTIDE SEQUENCE [LARGE SCALE GENOMIC DNA]</scope>
    <source>
        <strain evidence="1 2">DSM 22274</strain>
    </source>
</reference>
<accession>A0A1H5JLR3</accession>
<dbReference type="InterPro" id="IPR011330">
    <property type="entry name" value="Glyco_hydro/deAcase_b/a-brl"/>
</dbReference>
<name>A0A1H5JLR3_9MICC</name>
<dbReference type="AlphaFoldDB" id="A0A1H5JLR3"/>
<evidence type="ECO:0000313" key="1">
    <source>
        <dbReference type="EMBL" id="SEE52568.1"/>
    </source>
</evidence>
<gene>
    <name evidence="1" type="ORF">SAMN04489740_1638</name>
</gene>
<dbReference type="Proteomes" id="UP000182725">
    <property type="component" value="Unassembled WGS sequence"/>
</dbReference>
<sequence length="198" mass="21738">MAYPNGVVSIGFDDNWISQSMLAIPCMETKRMRPTACSNVELAGTANRQSIKELKRNKEYWGGEIAAHSWSSATHTVAFTAVTPELLDTELRLMKEWLIDNGFQGRDLVAHPLGKFNGAVMNIASKQYKFARTVNIRQQETQPPGNPFTCRAQSSTNTVTLAQITAQVDAAYANGTRLNLPYHDIVPTPGTAGHASEL</sequence>
<proteinExistence type="predicted"/>
<dbReference type="Gene3D" id="3.20.20.370">
    <property type="entry name" value="Glycoside hydrolase/deacetylase"/>
    <property type="match status" value="1"/>
</dbReference>
<organism evidence="1 2">
    <name type="scientific">Arthrobacter alpinus</name>
    <dbReference type="NCBI Taxonomy" id="656366"/>
    <lineage>
        <taxon>Bacteria</taxon>
        <taxon>Bacillati</taxon>
        <taxon>Actinomycetota</taxon>
        <taxon>Actinomycetes</taxon>
        <taxon>Micrococcales</taxon>
        <taxon>Micrococcaceae</taxon>
        <taxon>Arthrobacter</taxon>
    </lineage>
</organism>
<protein>
    <recommendedName>
        <fullName evidence="3">NodB homology domain-containing protein</fullName>
    </recommendedName>
</protein>
<dbReference type="EMBL" id="FNTV01000001">
    <property type="protein sequence ID" value="SEE52568.1"/>
    <property type="molecule type" value="Genomic_DNA"/>
</dbReference>
<dbReference type="GO" id="GO:0005975">
    <property type="term" value="P:carbohydrate metabolic process"/>
    <property type="evidence" value="ECO:0007669"/>
    <property type="project" value="InterPro"/>
</dbReference>
<evidence type="ECO:0008006" key="3">
    <source>
        <dbReference type="Google" id="ProtNLM"/>
    </source>
</evidence>